<evidence type="ECO:0000256" key="6">
    <source>
        <dbReference type="ARBA" id="ARBA00031723"/>
    </source>
</evidence>
<evidence type="ECO:0000313" key="8">
    <source>
        <dbReference type="Proteomes" id="UP000196258"/>
    </source>
</evidence>
<keyword evidence="5" id="KW-0051">Antiviral defense</keyword>
<dbReference type="GO" id="GO:0051607">
    <property type="term" value="P:defense response to virus"/>
    <property type="evidence" value="ECO:0007669"/>
    <property type="project" value="UniProtKB-KW"/>
</dbReference>
<evidence type="ECO:0000313" key="7">
    <source>
        <dbReference type="EMBL" id="OUQ05528.1"/>
    </source>
</evidence>
<evidence type="ECO:0000256" key="4">
    <source>
        <dbReference type="ARBA" id="ARBA00022884"/>
    </source>
</evidence>
<dbReference type="RefSeq" id="WP_087255973.1">
    <property type="nucleotide sequence ID" value="NZ_JBKTBZ010000004.1"/>
</dbReference>
<evidence type="ECO:0000256" key="2">
    <source>
        <dbReference type="ARBA" id="ARBA00006896"/>
    </source>
</evidence>
<comment type="caution">
    <text evidence="7">The sequence shown here is derived from an EMBL/GenBank/DDBJ whole genome shotgun (WGS) entry which is preliminary data.</text>
</comment>
<proteinExistence type="inferred from homology"/>
<dbReference type="Pfam" id="PF03750">
    <property type="entry name" value="Csm2_III-A"/>
    <property type="match status" value="1"/>
</dbReference>
<evidence type="ECO:0000256" key="1">
    <source>
        <dbReference type="ARBA" id="ARBA00003640"/>
    </source>
</evidence>
<protein>
    <recommendedName>
        <fullName evidence="3">CRISPR system Cms protein Csm2</fullName>
    </recommendedName>
    <alternativeName>
        <fullName evidence="6">CRISPR type III A-associated protein Csm2</fullName>
    </alternativeName>
</protein>
<comment type="similarity">
    <text evidence="2">Belongs to the CRISPR-associated Csm2 family.</text>
</comment>
<dbReference type="EMBL" id="NFLB01000005">
    <property type="protein sequence ID" value="OUQ05528.1"/>
    <property type="molecule type" value="Genomic_DNA"/>
</dbReference>
<organism evidence="7 8">
    <name type="scientific">Thomasclavelia spiroformis</name>
    <dbReference type="NCBI Taxonomy" id="29348"/>
    <lineage>
        <taxon>Bacteria</taxon>
        <taxon>Bacillati</taxon>
        <taxon>Bacillota</taxon>
        <taxon>Erysipelotrichia</taxon>
        <taxon>Erysipelotrichales</taxon>
        <taxon>Coprobacillaceae</taxon>
        <taxon>Thomasclavelia</taxon>
    </lineage>
</organism>
<keyword evidence="4" id="KW-0694">RNA-binding</keyword>
<sequence>MAKKEKEEITIVEQQLCKEYADPKELYLPNGKADDFAKKFSEISNRQLRKVLNNVKLALRLNRDSFEKARKQMFILVAMGAYDAGRNGDLAILYEFLKSMINENSIQTEEDIKTFDRLFTSIVAYHRIEGGKE</sequence>
<gene>
    <name evidence="7" type="ORF">B5E91_05795</name>
</gene>
<name>A0A1Y4QJU8_9FIRM</name>
<evidence type="ECO:0000256" key="5">
    <source>
        <dbReference type="ARBA" id="ARBA00023118"/>
    </source>
</evidence>
<comment type="function">
    <text evidence="1">This subunit may be involved in monitoring complementarity of crRNA and target RNA.</text>
</comment>
<dbReference type="InterPro" id="IPR010149">
    <property type="entry name" value="CRISPR-assoc_prot_Csm2_III-A"/>
</dbReference>
<dbReference type="AlphaFoldDB" id="A0A1Y4QJU8"/>
<reference evidence="8" key="1">
    <citation type="submission" date="2017-04" db="EMBL/GenBank/DDBJ databases">
        <title>Function of individual gut microbiota members based on whole genome sequencing of pure cultures obtained from chicken caecum.</title>
        <authorList>
            <person name="Medvecky M."/>
            <person name="Cejkova D."/>
            <person name="Polansky O."/>
            <person name="Karasova D."/>
            <person name="Kubasova T."/>
            <person name="Cizek A."/>
            <person name="Rychlik I."/>
        </authorList>
    </citation>
    <scope>NUCLEOTIDE SEQUENCE [LARGE SCALE GENOMIC DNA]</scope>
    <source>
        <strain evidence="8">An149</strain>
    </source>
</reference>
<dbReference type="Proteomes" id="UP000196258">
    <property type="component" value="Unassembled WGS sequence"/>
</dbReference>
<evidence type="ECO:0000256" key="3">
    <source>
        <dbReference type="ARBA" id="ARBA00016118"/>
    </source>
</evidence>
<dbReference type="GO" id="GO:0003723">
    <property type="term" value="F:RNA binding"/>
    <property type="evidence" value="ECO:0007669"/>
    <property type="project" value="UniProtKB-KW"/>
</dbReference>
<dbReference type="NCBIfam" id="TIGR01870">
    <property type="entry name" value="cas_TM1810_Csm2"/>
    <property type="match status" value="1"/>
</dbReference>
<accession>A0A1Y4QJU8</accession>